<keyword evidence="1" id="KW-0547">Nucleotide-binding</keyword>
<keyword evidence="2 4" id="KW-0067">ATP-binding</keyword>
<comment type="caution">
    <text evidence="4">The sequence shown here is derived from an EMBL/GenBank/DDBJ whole genome shotgun (WGS) entry which is preliminary data.</text>
</comment>
<dbReference type="Proteomes" id="UP000023067">
    <property type="component" value="Unassembled WGS sequence"/>
</dbReference>
<evidence type="ECO:0000313" key="5">
    <source>
        <dbReference type="Proteomes" id="UP000023067"/>
    </source>
</evidence>
<dbReference type="Pfam" id="PF00005">
    <property type="entry name" value="ABC_tran"/>
    <property type="match status" value="1"/>
</dbReference>
<dbReference type="GO" id="GO:0016887">
    <property type="term" value="F:ATP hydrolysis activity"/>
    <property type="evidence" value="ECO:0007669"/>
    <property type="project" value="InterPro"/>
</dbReference>
<dbReference type="STRING" id="396014.BF93_13470"/>
<dbReference type="InterPro" id="IPR003593">
    <property type="entry name" value="AAA+_ATPase"/>
</dbReference>
<dbReference type="Gene3D" id="3.40.50.300">
    <property type="entry name" value="P-loop containing nucleotide triphosphate hydrolases"/>
    <property type="match status" value="1"/>
</dbReference>
<gene>
    <name evidence="4" type="ORF">BF93_13470</name>
</gene>
<name>Z9JUW7_9MICO</name>
<sequence>MTSVPAIAVRGLQVRLRPPRRPGTAPAAILRGLSFTAPAGQVTAIVGANGAGKTTALRAIIGAVPAAAGSIEVMGRALGPADVPLPEDVAVVADASPYPDHWTAHDVARLHQSCVPRFSVRRFGAELRAHEVDLDARIRDLSRGQVTQLLVAAALASAPRLLILDEPLARLDPLAREELVDRLRTQLATEDTTIVLTTHDLDGMDRFVDHLVVIADGRCVLEGAVEDLRDELVLVELPGMLPSGLVLEGAEQIGDLTRGLLPADDAAGLPPAARLLRPGLTDLVTGALRHARGTDRTNR</sequence>
<organism evidence="4 5">
    <name type="scientific">Brachybacterium phenoliresistens</name>
    <dbReference type="NCBI Taxonomy" id="396014"/>
    <lineage>
        <taxon>Bacteria</taxon>
        <taxon>Bacillati</taxon>
        <taxon>Actinomycetota</taxon>
        <taxon>Actinomycetes</taxon>
        <taxon>Micrococcales</taxon>
        <taxon>Dermabacteraceae</taxon>
        <taxon>Brachybacterium</taxon>
    </lineage>
</organism>
<dbReference type="PANTHER" id="PTHR43158">
    <property type="entry name" value="SKFA PEPTIDE EXPORT ATP-BINDING PROTEIN SKFE"/>
    <property type="match status" value="1"/>
</dbReference>
<evidence type="ECO:0000256" key="2">
    <source>
        <dbReference type="ARBA" id="ARBA00022840"/>
    </source>
</evidence>
<dbReference type="RefSeq" id="WP_051486567.1">
    <property type="nucleotide sequence ID" value="NZ_KK069990.1"/>
</dbReference>
<keyword evidence="5" id="KW-1185">Reference proteome</keyword>
<protein>
    <submittedName>
        <fullName evidence="4">ABC transporter ATP-binding protein</fullName>
    </submittedName>
</protein>
<evidence type="ECO:0000313" key="4">
    <source>
        <dbReference type="EMBL" id="EWS81843.1"/>
    </source>
</evidence>
<reference evidence="4 5" key="1">
    <citation type="submission" date="2014-02" db="EMBL/GenBank/DDBJ databases">
        <title>Genome sequence of Brachybacterium phenoliresistens strain W13A50.</title>
        <authorList>
            <person name="Wang X."/>
        </authorList>
    </citation>
    <scope>NUCLEOTIDE SEQUENCE [LARGE SCALE GENOMIC DNA]</scope>
    <source>
        <strain evidence="4 5">W13A50</strain>
    </source>
</reference>
<feature type="domain" description="ABC transporter" evidence="3">
    <location>
        <begin position="14"/>
        <end position="241"/>
    </location>
</feature>
<accession>Z9JUW7</accession>
<dbReference type="InterPro" id="IPR027417">
    <property type="entry name" value="P-loop_NTPase"/>
</dbReference>
<dbReference type="SUPFAM" id="SSF52540">
    <property type="entry name" value="P-loop containing nucleoside triphosphate hydrolases"/>
    <property type="match status" value="1"/>
</dbReference>
<dbReference type="SMART" id="SM00382">
    <property type="entry name" value="AAA"/>
    <property type="match status" value="1"/>
</dbReference>
<evidence type="ECO:0000256" key="1">
    <source>
        <dbReference type="ARBA" id="ARBA00022741"/>
    </source>
</evidence>
<dbReference type="GO" id="GO:0005524">
    <property type="term" value="F:ATP binding"/>
    <property type="evidence" value="ECO:0007669"/>
    <property type="project" value="UniProtKB-KW"/>
</dbReference>
<dbReference type="OrthoDB" id="9804819at2"/>
<dbReference type="PATRIC" id="fig|396014.3.peg.1047"/>
<dbReference type="PROSITE" id="PS50893">
    <property type="entry name" value="ABC_TRANSPORTER_2"/>
    <property type="match status" value="1"/>
</dbReference>
<dbReference type="PANTHER" id="PTHR43158:SF2">
    <property type="entry name" value="SKFA PEPTIDE EXPORT ATP-BINDING PROTEIN SKFE"/>
    <property type="match status" value="1"/>
</dbReference>
<proteinExistence type="predicted"/>
<dbReference type="EMBL" id="JDYK01000004">
    <property type="protein sequence ID" value="EWS81843.1"/>
    <property type="molecule type" value="Genomic_DNA"/>
</dbReference>
<dbReference type="eggNOG" id="COG1131">
    <property type="taxonomic scope" value="Bacteria"/>
</dbReference>
<dbReference type="HOGENOM" id="CLU_000604_1_2_11"/>
<dbReference type="InterPro" id="IPR003439">
    <property type="entry name" value="ABC_transporter-like_ATP-bd"/>
</dbReference>
<evidence type="ECO:0000259" key="3">
    <source>
        <dbReference type="PROSITE" id="PS50893"/>
    </source>
</evidence>
<dbReference type="AlphaFoldDB" id="Z9JUW7"/>